<dbReference type="Gene3D" id="3.40.50.300">
    <property type="entry name" value="P-loop containing nucleotide triphosphate hydrolases"/>
    <property type="match status" value="1"/>
</dbReference>
<dbReference type="InterPro" id="IPR003593">
    <property type="entry name" value="AAA+_ATPase"/>
</dbReference>
<evidence type="ECO:0000256" key="2">
    <source>
        <dbReference type="ARBA" id="ARBA00022741"/>
    </source>
</evidence>
<dbReference type="Proteomes" id="UP001232973">
    <property type="component" value="Unassembled WGS sequence"/>
</dbReference>
<dbReference type="RefSeq" id="WP_307016116.1">
    <property type="nucleotide sequence ID" value="NZ_JAUANV010000020.1"/>
</dbReference>
<dbReference type="SMART" id="SM00382">
    <property type="entry name" value="AAA"/>
    <property type="match status" value="1"/>
</dbReference>
<reference evidence="6 7" key="1">
    <citation type="submission" date="2023-07" db="EMBL/GenBank/DDBJ databases">
        <title>Genomic Encyclopedia of Type Strains, Phase IV (KMG-IV): sequencing the most valuable type-strain genomes for metagenomic binning, comparative biology and taxonomic classification.</title>
        <authorList>
            <person name="Goeker M."/>
        </authorList>
    </citation>
    <scope>NUCLEOTIDE SEQUENCE [LARGE SCALE GENOMIC DNA]</scope>
    <source>
        <strain evidence="6 7">DSM 4006</strain>
    </source>
</reference>
<evidence type="ECO:0000313" key="6">
    <source>
        <dbReference type="EMBL" id="MDQ0189829.1"/>
    </source>
</evidence>
<evidence type="ECO:0000256" key="1">
    <source>
        <dbReference type="ARBA" id="ARBA00022448"/>
    </source>
</evidence>
<keyword evidence="2" id="KW-0547">Nucleotide-binding</keyword>
<dbReference type="PANTHER" id="PTHR42788">
    <property type="entry name" value="TAURINE IMPORT ATP-BINDING PROTEIN-RELATED"/>
    <property type="match status" value="1"/>
</dbReference>
<comment type="caution">
    <text evidence="6">The sequence shown here is derived from an EMBL/GenBank/DDBJ whole genome shotgun (WGS) entry which is preliminary data.</text>
</comment>
<feature type="region of interest" description="Disordered" evidence="4">
    <location>
        <begin position="1"/>
        <end position="21"/>
    </location>
</feature>
<keyword evidence="7" id="KW-1185">Reference proteome</keyword>
<dbReference type="InterPro" id="IPR003439">
    <property type="entry name" value="ABC_transporter-like_ATP-bd"/>
</dbReference>
<feature type="domain" description="ABC transporter" evidence="5">
    <location>
        <begin position="28"/>
        <end position="259"/>
    </location>
</feature>
<evidence type="ECO:0000256" key="4">
    <source>
        <dbReference type="SAM" id="MobiDB-lite"/>
    </source>
</evidence>
<evidence type="ECO:0000256" key="3">
    <source>
        <dbReference type="ARBA" id="ARBA00022840"/>
    </source>
</evidence>
<dbReference type="PANTHER" id="PTHR42788:SF13">
    <property type="entry name" value="ALIPHATIC SULFONATES IMPORT ATP-BINDING PROTEIN SSUB"/>
    <property type="match status" value="1"/>
</dbReference>
<dbReference type="InterPro" id="IPR050166">
    <property type="entry name" value="ABC_transporter_ATP-bind"/>
</dbReference>
<dbReference type="SUPFAM" id="SSF52540">
    <property type="entry name" value="P-loop containing nucleoside triphosphate hydrolases"/>
    <property type="match status" value="1"/>
</dbReference>
<dbReference type="InterPro" id="IPR017871">
    <property type="entry name" value="ABC_transporter-like_CS"/>
</dbReference>
<evidence type="ECO:0000313" key="7">
    <source>
        <dbReference type="Proteomes" id="UP001232973"/>
    </source>
</evidence>
<proteinExistence type="predicted"/>
<dbReference type="PROSITE" id="PS00211">
    <property type="entry name" value="ABC_TRANSPORTER_1"/>
    <property type="match status" value="1"/>
</dbReference>
<dbReference type="EMBL" id="JAUSTP010000011">
    <property type="protein sequence ID" value="MDQ0189829.1"/>
    <property type="molecule type" value="Genomic_DNA"/>
</dbReference>
<evidence type="ECO:0000259" key="5">
    <source>
        <dbReference type="PROSITE" id="PS50893"/>
    </source>
</evidence>
<dbReference type="PROSITE" id="PS50893">
    <property type="entry name" value="ABC_TRANSPORTER_2"/>
    <property type="match status" value="1"/>
</dbReference>
<keyword evidence="3 6" id="KW-0067">ATP-binding</keyword>
<sequence>MRSQSQHFDVVTVGAHHEQQPRGDNMRLVLDHLSKTYRDKSGNETVALDDINFSVNEEEFVAIVGPSGCGKSTLLSIVAGLSDATTGSVYFDGVLEGRSPRIGIVFQEHALFPWRTIQKNVEFGLEQIGIGKKERTARAREWLRKVGLQGFEDKYPHQLSGGMRQRVGIARALVIEPDLLLMDEPLSALDAQVRLIMQDELLRLWQSVRQKTLYVTHNIDEAVALADRVVVLSRRPGRIVKVIPIDIPREARKAHEHQVQLMAHAEEIWQTIRRDAEQAFLEG</sequence>
<dbReference type="Pfam" id="PF00005">
    <property type="entry name" value="ABC_tran"/>
    <property type="match status" value="1"/>
</dbReference>
<gene>
    <name evidence="6" type="ORF">J2S03_001676</name>
</gene>
<accession>A0ABT9XII2</accession>
<protein>
    <submittedName>
        <fullName evidence="6">NitT/TauT family transport system ATP-binding protein</fullName>
    </submittedName>
</protein>
<dbReference type="InterPro" id="IPR027417">
    <property type="entry name" value="P-loop_NTPase"/>
</dbReference>
<dbReference type="CDD" id="cd03293">
    <property type="entry name" value="ABC_NrtD_SsuB_transporters"/>
    <property type="match status" value="1"/>
</dbReference>
<dbReference type="GO" id="GO:0005524">
    <property type="term" value="F:ATP binding"/>
    <property type="evidence" value="ECO:0007669"/>
    <property type="project" value="UniProtKB-KW"/>
</dbReference>
<organism evidence="6 7">
    <name type="scientific">Alicyclobacillus cycloheptanicus</name>
    <dbReference type="NCBI Taxonomy" id="1457"/>
    <lineage>
        <taxon>Bacteria</taxon>
        <taxon>Bacillati</taxon>
        <taxon>Bacillota</taxon>
        <taxon>Bacilli</taxon>
        <taxon>Bacillales</taxon>
        <taxon>Alicyclobacillaceae</taxon>
        <taxon>Alicyclobacillus</taxon>
    </lineage>
</organism>
<name>A0ABT9XII2_9BACL</name>
<keyword evidence="1" id="KW-0813">Transport</keyword>